<accession>A0ABU3VWY2</accession>
<comment type="caution">
    <text evidence="2">The sequence shown here is derived from an EMBL/GenBank/DDBJ whole genome shotgun (WGS) entry which is preliminary data.</text>
</comment>
<keyword evidence="3" id="KW-1185">Reference proteome</keyword>
<dbReference type="RefSeq" id="WP_316973461.1">
    <property type="nucleotide sequence ID" value="NZ_JAWIIJ010000005.1"/>
</dbReference>
<feature type="compositionally biased region" description="Low complexity" evidence="1">
    <location>
        <begin position="134"/>
        <end position="146"/>
    </location>
</feature>
<feature type="region of interest" description="Disordered" evidence="1">
    <location>
        <begin position="107"/>
        <end position="146"/>
    </location>
</feature>
<evidence type="ECO:0000313" key="2">
    <source>
        <dbReference type="EMBL" id="MDV2078759.1"/>
    </source>
</evidence>
<reference evidence="2 3" key="1">
    <citation type="submission" date="2023-10" db="EMBL/GenBank/DDBJ databases">
        <title>Characteristics and mechanism of a salt-tolerant marine origin heterotrophic nitrifying- aerobic denitrifying bacteria Marinobacter xestospongiae HN1.</title>
        <authorList>
            <person name="Qi R."/>
        </authorList>
    </citation>
    <scope>NUCLEOTIDE SEQUENCE [LARGE SCALE GENOMIC DNA]</scope>
    <source>
        <strain evidence="2 3">HN1</strain>
    </source>
</reference>
<proteinExistence type="predicted"/>
<sequence>MGKLKSYQEQLQDIVAKGINTAEEQQKKLSSKPFEYAEKLESEVREYSVKSLRDRYDGYSESLFSQLRDLNSRFGSFAGDLVARLEKEAAESADAVAEAADDVAEEVEEAAEAAKDAINGAEEKKAPAKKPAARKATTAKKASTTA</sequence>
<dbReference type="SUPFAM" id="SSF58113">
    <property type="entry name" value="Apolipoprotein A-I"/>
    <property type="match status" value="1"/>
</dbReference>
<organism evidence="2 3">
    <name type="scientific">Marinobacter xestospongiae</name>
    <dbReference type="NCBI Taxonomy" id="994319"/>
    <lineage>
        <taxon>Bacteria</taxon>
        <taxon>Pseudomonadati</taxon>
        <taxon>Pseudomonadota</taxon>
        <taxon>Gammaproteobacteria</taxon>
        <taxon>Pseudomonadales</taxon>
        <taxon>Marinobacteraceae</taxon>
        <taxon>Marinobacter</taxon>
    </lineage>
</organism>
<dbReference type="Gene3D" id="1.20.120.20">
    <property type="entry name" value="Apolipoprotein"/>
    <property type="match status" value="1"/>
</dbReference>
<name>A0ABU3VWY2_9GAMM</name>
<evidence type="ECO:0000313" key="3">
    <source>
        <dbReference type="Proteomes" id="UP001269819"/>
    </source>
</evidence>
<dbReference type="Proteomes" id="UP001269819">
    <property type="component" value="Unassembled WGS sequence"/>
</dbReference>
<dbReference type="EMBL" id="JAWIIJ010000005">
    <property type="protein sequence ID" value="MDV2078759.1"/>
    <property type="molecule type" value="Genomic_DNA"/>
</dbReference>
<evidence type="ECO:0000256" key="1">
    <source>
        <dbReference type="SAM" id="MobiDB-lite"/>
    </source>
</evidence>
<evidence type="ECO:0008006" key="4">
    <source>
        <dbReference type="Google" id="ProtNLM"/>
    </source>
</evidence>
<protein>
    <recommendedName>
        <fullName evidence="4">Phasin family protein</fullName>
    </recommendedName>
</protein>
<gene>
    <name evidence="2" type="ORF">RYS15_08685</name>
</gene>